<dbReference type="SUPFAM" id="SSF52540">
    <property type="entry name" value="P-loop containing nucleoside triphosphate hydrolases"/>
    <property type="match status" value="1"/>
</dbReference>
<gene>
    <name evidence="1" type="ORF">GGX14DRAFT_593359</name>
</gene>
<evidence type="ECO:0000313" key="2">
    <source>
        <dbReference type="Proteomes" id="UP001219525"/>
    </source>
</evidence>
<name>A0AAD6UR54_9AGAR</name>
<accession>A0AAD6UR54</accession>
<dbReference type="CDD" id="cd21037">
    <property type="entry name" value="MLKL_NTD"/>
    <property type="match status" value="1"/>
</dbReference>
<reference evidence="1" key="1">
    <citation type="submission" date="2023-03" db="EMBL/GenBank/DDBJ databases">
        <title>Massive genome expansion in bonnet fungi (Mycena s.s.) driven by repeated elements and novel gene families across ecological guilds.</title>
        <authorList>
            <consortium name="Lawrence Berkeley National Laboratory"/>
            <person name="Harder C.B."/>
            <person name="Miyauchi S."/>
            <person name="Viragh M."/>
            <person name="Kuo A."/>
            <person name="Thoen E."/>
            <person name="Andreopoulos B."/>
            <person name="Lu D."/>
            <person name="Skrede I."/>
            <person name="Drula E."/>
            <person name="Henrissat B."/>
            <person name="Morin E."/>
            <person name="Kohler A."/>
            <person name="Barry K."/>
            <person name="LaButti K."/>
            <person name="Morin E."/>
            <person name="Salamov A."/>
            <person name="Lipzen A."/>
            <person name="Mereny Z."/>
            <person name="Hegedus B."/>
            <person name="Baldrian P."/>
            <person name="Stursova M."/>
            <person name="Weitz H."/>
            <person name="Taylor A."/>
            <person name="Grigoriev I.V."/>
            <person name="Nagy L.G."/>
            <person name="Martin F."/>
            <person name="Kauserud H."/>
        </authorList>
    </citation>
    <scope>NUCLEOTIDE SEQUENCE</scope>
    <source>
        <strain evidence="1">9144</strain>
    </source>
</reference>
<dbReference type="InterPro" id="IPR027417">
    <property type="entry name" value="P-loop_NTPase"/>
</dbReference>
<evidence type="ECO:0008006" key="3">
    <source>
        <dbReference type="Google" id="ProtNLM"/>
    </source>
</evidence>
<dbReference type="EMBL" id="JARJCW010000112">
    <property type="protein sequence ID" value="KAJ7193044.1"/>
    <property type="molecule type" value="Genomic_DNA"/>
</dbReference>
<dbReference type="InterPro" id="IPR059179">
    <property type="entry name" value="MLKL-like_MCAfunc"/>
</dbReference>
<keyword evidence="2" id="KW-1185">Reference proteome</keyword>
<dbReference type="AlphaFoldDB" id="A0AAD6UR54"/>
<protein>
    <recommendedName>
        <fullName evidence="3">NB-ARC domain-containing protein</fullName>
    </recommendedName>
</protein>
<dbReference type="Proteomes" id="UP001219525">
    <property type="component" value="Unassembled WGS sequence"/>
</dbReference>
<organism evidence="1 2">
    <name type="scientific">Mycena pura</name>
    <dbReference type="NCBI Taxonomy" id="153505"/>
    <lineage>
        <taxon>Eukaryota</taxon>
        <taxon>Fungi</taxon>
        <taxon>Dikarya</taxon>
        <taxon>Basidiomycota</taxon>
        <taxon>Agaricomycotina</taxon>
        <taxon>Agaricomycetes</taxon>
        <taxon>Agaricomycetidae</taxon>
        <taxon>Agaricales</taxon>
        <taxon>Marasmiineae</taxon>
        <taxon>Mycenaceae</taxon>
        <taxon>Mycena</taxon>
    </lineage>
</organism>
<dbReference type="InterPro" id="IPR036537">
    <property type="entry name" value="Adaptor_Cbl_N_dom_sf"/>
</dbReference>
<dbReference type="Gene3D" id="1.20.930.20">
    <property type="entry name" value="Adaptor protein Cbl, N-terminal domain"/>
    <property type="match status" value="1"/>
</dbReference>
<evidence type="ECO:0000313" key="1">
    <source>
        <dbReference type="EMBL" id="KAJ7193044.1"/>
    </source>
</evidence>
<sequence length="394" mass="43919">MSTNIAPNTSISYKSEAQTVARSKANWLGRALLTVRVAAASAEVVPFPYMKGVFATIITVLEAVEKVRKSRDILKELCQDIAEITSIVRDKLSQDPDEVAGELEDRCKELDRILQDVLITVQKMQKTRYFFKEMFTATEIADEITGYQAKIKKLVSNFMLVTAIKIHDIVVKTGDEVHIEPIVEAARSINTCPLPTRIFHGRQATLDQISDYFKQDNRNQHVYLLHGLGGSGKTQLALKFISQSASQFSDIFLVDTSSTETIDSSLKSIAIVKSAEITAEAALLWLTSKHEKWLLLFDNADDPNINLNTWLPQLRHGVEWGTPSDAGHWQARGLSCNLSRGFHLARSLATLGCSQQCRGNSVAPDISDSTARRVLGEENTNEWNLAQKLFQLDL</sequence>
<comment type="caution">
    <text evidence="1">The sequence shown here is derived from an EMBL/GenBank/DDBJ whole genome shotgun (WGS) entry which is preliminary data.</text>
</comment>
<dbReference type="GO" id="GO:0007166">
    <property type="term" value="P:cell surface receptor signaling pathway"/>
    <property type="evidence" value="ECO:0007669"/>
    <property type="project" value="InterPro"/>
</dbReference>
<proteinExistence type="predicted"/>
<dbReference type="Gene3D" id="3.40.50.300">
    <property type="entry name" value="P-loop containing nucleotide triphosphate hydrolases"/>
    <property type="match status" value="1"/>
</dbReference>